<gene>
    <name evidence="7" type="ORF">D3P04_11590</name>
</gene>
<evidence type="ECO:0000256" key="5">
    <source>
        <dbReference type="ARBA" id="ARBA00023136"/>
    </source>
</evidence>
<evidence type="ECO:0000256" key="6">
    <source>
        <dbReference type="SAM" id="Phobius"/>
    </source>
</evidence>
<comment type="subcellular location">
    <subcellularLocation>
        <location evidence="1">Cell membrane</location>
        <topology evidence="1">Multi-pass membrane protein</topology>
    </subcellularLocation>
</comment>
<accession>A0A418SVK9</accession>
<evidence type="ECO:0000256" key="1">
    <source>
        <dbReference type="ARBA" id="ARBA00004651"/>
    </source>
</evidence>
<dbReference type="GO" id="GO:0005886">
    <property type="term" value="C:plasma membrane"/>
    <property type="evidence" value="ECO:0007669"/>
    <property type="project" value="UniProtKB-SubCell"/>
</dbReference>
<evidence type="ECO:0000313" key="8">
    <source>
        <dbReference type="Proteomes" id="UP000284202"/>
    </source>
</evidence>
<evidence type="ECO:0000256" key="4">
    <source>
        <dbReference type="ARBA" id="ARBA00022989"/>
    </source>
</evidence>
<dbReference type="AlphaFoldDB" id="A0A418SVK9"/>
<feature type="transmembrane region" description="Helical" evidence="6">
    <location>
        <begin position="24"/>
        <end position="45"/>
    </location>
</feature>
<keyword evidence="5 6" id="KW-0472">Membrane</keyword>
<feature type="transmembrane region" description="Helical" evidence="6">
    <location>
        <begin position="305"/>
        <end position="325"/>
    </location>
</feature>
<dbReference type="RefSeq" id="WP_119749001.1">
    <property type="nucleotide sequence ID" value="NZ_QZCG01000007.1"/>
</dbReference>
<dbReference type="EMBL" id="QZCG01000007">
    <property type="protein sequence ID" value="RJE84940.1"/>
    <property type="molecule type" value="Genomic_DNA"/>
</dbReference>
<feature type="transmembrane region" description="Helical" evidence="6">
    <location>
        <begin position="251"/>
        <end position="269"/>
    </location>
</feature>
<feature type="transmembrane region" description="Helical" evidence="6">
    <location>
        <begin position="134"/>
        <end position="160"/>
    </location>
</feature>
<dbReference type="Pfam" id="PF02653">
    <property type="entry name" value="BPD_transp_2"/>
    <property type="match status" value="1"/>
</dbReference>
<sequence length="358" mass="37551">MPDTSHGVGGLSFEQSKLGLPAEAGVAIALALIVVVFELLGRILMNDSFLFNTRENVDAIFNMARLEIIILQVSIIGIIALGVTQVIITGGIDLSSGSVVGMTAMIAMSFAQVGEINGLENTRAVFFDRGWVNLPVIVPVLVGLACGLLAGFINGLLIAYTRIPPFIATLGMMVSARGAAKWWTAGQPVSFPTEGYAAIGKGMMPVVIFAVLAILFHLILKYTVYGKHTYAIGSNEAAARMSGINVARHKVLVYTIAGFLAGIAAIVLSAKNLTAQAGMGVMYELDAIAMAVIGGISLAGGRGTILGTVLGALIFGVIISGFTFLRLDAYYQEMVKGAIIVGAVVLDQWRQSRAAARS</sequence>
<keyword evidence="2" id="KW-1003">Cell membrane</keyword>
<name>A0A418SVK9_9RHOB</name>
<keyword evidence="8" id="KW-1185">Reference proteome</keyword>
<comment type="caution">
    <text evidence="7">The sequence shown here is derived from an EMBL/GenBank/DDBJ whole genome shotgun (WGS) entry which is preliminary data.</text>
</comment>
<organism evidence="7 8">
    <name type="scientific">Paracoccus onubensis</name>
    <dbReference type="NCBI Taxonomy" id="1675788"/>
    <lineage>
        <taxon>Bacteria</taxon>
        <taxon>Pseudomonadati</taxon>
        <taxon>Pseudomonadota</taxon>
        <taxon>Alphaproteobacteria</taxon>
        <taxon>Rhodobacterales</taxon>
        <taxon>Paracoccaceae</taxon>
        <taxon>Paracoccus</taxon>
    </lineage>
</organism>
<feature type="transmembrane region" description="Helical" evidence="6">
    <location>
        <begin position="281"/>
        <end position="299"/>
    </location>
</feature>
<protein>
    <submittedName>
        <fullName evidence="7">ABC transporter permease</fullName>
    </submittedName>
</protein>
<keyword evidence="3 6" id="KW-0812">Transmembrane</keyword>
<evidence type="ECO:0000256" key="2">
    <source>
        <dbReference type="ARBA" id="ARBA00022475"/>
    </source>
</evidence>
<feature type="transmembrane region" description="Helical" evidence="6">
    <location>
        <begin position="196"/>
        <end position="220"/>
    </location>
</feature>
<dbReference type="OrthoDB" id="5422926at2"/>
<feature type="transmembrane region" description="Helical" evidence="6">
    <location>
        <begin position="66"/>
        <end position="88"/>
    </location>
</feature>
<dbReference type="Proteomes" id="UP000284202">
    <property type="component" value="Unassembled WGS sequence"/>
</dbReference>
<keyword evidence="4 6" id="KW-1133">Transmembrane helix</keyword>
<dbReference type="PANTHER" id="PTHR32196">
    <property type="entry name" value="ABC TRANSPORTER PERMEASE PROTEIN YPHD-RELATED-RELATED"/>
    <property type="match status" value="1"/>
</dbReference>
<evidence type="ECO:0000256" key="3">
    <source>
        <dbReference type="ARBA" id="ARBA00022692"/>
    </source>
</evidence>
<dbReference type="GO" id="GO:0022857">
    <property type="term" value="F:transmembrane transporter activity"/>
    <property type="evidence" value="ECO:0007669"/>
    <property type="project" value="InterPro"/>
</dbReference>
<proteinExistence type="predicted"/>
<reference evidence="8" key="1">
    <citation type="submission" date="2018-09" db="EMBL/GenBank/DDBJ databases">
        <title>Acidovorax cavernicola nov. sp. isolated from Gruta de las Maravillas (Aracena, Spain).</title>
        <authorList>
            <person name="Jurado V."/>
            <person name="Gutierrez-Patricio S."/>
            <person name="Gonzalez-Pimentel J.L."/>
            <person name="Miller A.Z."/>
            <person name="Laiz L."/>
            <person name="Saiz-Jimenez C."/>
        </authorList>
    </citation>
    <scope>NUCLEOTIDE SEQUENCE [LARGE SCALE GENOMIC DNA]</scope>
    <source>
        <strain evidence="8">1011MAR3C25</strain>
    </source>
</reference>
<evidence type="ECO:0000313" key="7">
    <source>
        <dbReference type="EMBL" id="RJE84940.1"/>
    </source>
</evidence>
<dbReference type="InterPro" id="IPR001851">
    <property type="entry name" value="ABC_transp_permease"/>
</dbReference>
<dbReference type="CDD" id="cd06579">
    <property type="entry name" value="TM_PBP1_transp_AraH_like"/>
    <property type="match status" value="1"/>
</dbReference>